<dbReference type="PANTHER" id="PTHR30221:SF1">
    <property type="entry name" value="SMALL-CONDUCTANCE MECHANOSENSITIVE CHANNEL"/>
    <property type="match status" value="1"/>
</dbReference>
<dbReference type="GO" id="GO:0008381">
    <property type="term" value="F:mechanosensitive monoatomic ion channel activity"/>
    <property type="evidence" value="ECO:0007669"/>
    <property type="project" value="InterPro"/>
</dbReference>
<keyword evidence="6" id="KW-0406">Ion transport</keyword>
<dbReference type="EMBL" id="SJST01000005">
    <property type="protein sequence ID" value="TCD13460.1"/>
    <property type="molecule type" value="Genomic_DNA"/>
</dbReference>
<keyword evidence="3 6" id="KW-0812">Transmembrane</keyword>
<feature type="region of interest" description="Disordered" evidence="7">
    <location>
        <begin position="434"/>
        <end position="453"/>
    </location>
</feature>
<dbReference type="SUPFAM" id="SSF50182">
    <property type="entry name" value="Sm-like ribonucleoproteins"/>
    <property type="match status" value="1"/>
</dbReference>
<dbReference type="Pfam" id="PF00924">
    <property type="entry name" value="MS_channel_2nd"/>
    <property type="match status" value="1"/>
</dbReference>
<feature type="transmembrane region" description="Helical" evidence="6">
    <location>
        <begin position="132"/>
        <end position="155"/>
    </location>
</feature>
<evidence type="ECO:0000256" key="3">
    <source>
        <dbReference type="ARBA" id="ARBA00022692"/>
    </source>
</evidence>
<dbReference type="InterPro" id="IPR023408">
    <property type="entry name" value="MscS_beta-dom_sf"/>
</dbReference>
<keyword evidence="8" id="KW-0732">Signal</keyword>
<evidence type="ECO:0000259" key="9">
    <source>
        <dbReference type="PROSITE" id="PS50914"/>
    </source>
</evidence>
<comment type="subcellular location">
    <subcellularLocation>
        <location evidence="6">Cell inner membrane</location>
        <topology evidence="6">Multi-pass membrane protein</topology>
    </subcellularLocation>
    <subcellularLocation>
        <location evidence="1">Cell membrane</location>
        <topology evidence="1">Multi-pass membrane protein</topology>
    </subcellularLocation>
</comment>
<accession>A0A4R0PB63</accession>
<evidence type="ECO:0000256" key="2">
    <source>
        <dbReference type="ARBA" id="ARBA00022475"/>
    </source>
</evidence>
<keyword evidence="11" id="KW-1185">Reference proteome</keyword>
<evidence type="ECO:0000256" key="1">
    <source>
        <dbReference type="ARBA" id="ARBA00004651"/>
    </source>
</evidence>
<evidence type="ECO:0000256" key="7">
    <source>
        <dbReference type="SAM" id="MobiDB-lite"/>
    </source>
</evidence>
<dbReference type="InterPro" id="IPR045275">
    <property type="entry name" value="MscS_archaea/bacteria_type"/>
</dbReference>
<feature type="transmembrane region" description="Helical" evidence="6">
    <location>
        <begin position="176"/>
        <end position="193"/>
    </location>
</feature>
<dbReference type="GO" id="GO:0005886">
    <property type="term" value="C:plasma membrane"/>
    <property type="evidence" value="ECO:0007669"/>
    <property type="project" value="UniProtKB-SubCell"/>
</dbReference>
<name>A0A4R0PB63_9HYPH</name>
<evidence type="ECO:0000256" key="4">
    <source>
        <dbReference type="ARBA" id="ARBA00022989"/>
    </source>
</evidence>
<dbReference type="AlphaFoldDB" id="A0A4R0PB63"/>
<feature type="domain" description="BON" evidence="9">
    <location>
        <begin position="43"/>
        <end position="109"/>
    </location>
</feature>
<dbReference type="OrthoDB" id="9793781at2"/>
<reference evidence="10 11" key="1">
    <citation type="journal article" date="2015" name="Antonie Van Leeuwenhoek">
        <title>Oricola cellulosilytica gen. nov., sp. nov., a cellulose-degrading bacterium of the family Phyllobacteriaceae isolated from surface seashore water, and emended descriptions of Mesorhizobium loti and Phyllobacterium myrsinacearum.</title>
        <authorList>
            <person name="Hameed A."/>
            <person name="Shahina M."/>
            <person name="Lai W.A."/>
            <person name="Lin S.Y."/>
            <person name="Young L.S."/>
            <person name="Liu Y.C."/>
            <person name="Hsu Y.H."/>
            <person name="Young C.C."/>
        </authorList>
    </citation>
    <scope>NUCLEOTIDE SEQUENCE [LARGE SCALE GENOMIC DNA]</scope>
    <source>
        <strain evidence="10 11">KCTC 52183</strain>
    </source>
</reference>
<feature type="region of interest" description="Disordered" evidence="7">
    <location>
        <begin position="399"/>
        <end position="425"/>
    </location>
</feature>
<keyword evidence="6" id="KW-0997">Cell inner membrane</keyword>
<feature type="chain" id="PRO_5020707111" description="Small-conductance mechanosensitive channel" evidence="8">
    <location>
        <begin position="30"/>
        <end position="453"/>
    </location>
</feature>
<comment type="caution">
    <text evidence="6">Lacks conserved residue(s) required for the propagation of feature annotation.</text>
</comment>
<keyword evidence="6" id="KW-0407">Ion channel</keyword>
<protein>
    <recommendedName>
        <fullName evidence="6">Small-conductance mechanosensitive channel</fullName>
    </recommendedName>
</protein>
<keyword evidence="2" id="KW-1003">Cell membrane</keyword>
<evidence type="ECO:0000256" key="5">
    <source>
        <dbReference type="ARBA" id="ARBA00023136"/>
    </source>
</evidence>
<dbReference type="SUPFAM" id="SSF82689">
    <property type="entry name" value="Mechanosensitive channel protein MscS (YggB), C-terminal domain"/>
    <property type="match status" value="1"/>
</dbReference>
<evidence type="ECO:0000313" key="11">
    <source>
        <dbReference type="Proteomes" id="UP000291301"/>
    </source>
</evidence>
<feature type="transmembrane region" description="Helical" evidence="6">
    <location>
        <begin position="199"/>
        <end position="217"/>
    </location>
</feature>
<dbReference type="PROSITE" id="PS01246">
    <property type="entry name" value="UPF0003"/>
    <property type="match status" value="1"/>
</dbReference>
<dbReference type="InterPro" id="IPR011066">
    <property type="entry name" value="MscS_channel_C_sf"/>
</dbReference>
<dbReference type="Gene3D" id="1.10.287.1260">
    <property type="match status" value="1"/>
</dbReference>
<dbReference type="InterPro" id="IPR007055">
    <property type="entry name" value="BON_dom"/>
</dbReference>
<dbReference type="Pfam" id="PF04972">
    <property type="entry name" value="BON"/>
    <property type="match status" value="1"/>
</dbReference>
<dbReference type="InterPro" id="IPR006685">
    <property type="entry name" value="MscS_channel_2nd"/>
</dbReference>
<evidence type="ECO:0000256" key="8">
    <source>
        <dbReference type="SAM" id="SignalP"/>
    </source>
</evidence>
<dbReference type="Gene3D" id="3.30.70.100">
    <property type="match status" value="1"/>
</dbReference>
<organism evidence="10 11">
    <name type="scientific">Oricola cellulosilytica</name>
    <dbReference type="NCBI Taxonomy" id="1429082"/>
    <lineage>
        <taxon>Bacteria</taxon>
        <taxon>Pseudomonadati</taxon>
        <taxon>Pseudomonadota</taxon>
        <taxon>Alphaproteobacteria</taxon>
        <taxon>Hyphomicrobiales</taxon>
        <taxon>Ahrensiaceae</taxon>
        <taxon>Oricola</taxon>
    </lineage>
</organism>
<proteinExistence type="inferred from homology"/>
<feature type="signal peptide" evidence="8">
    <location>
        <begin position="1"/>
        <end position="29"/>
    </location>
</feature>
<feature type="compositionally biased region" description="Basic and acidic residues" evidence="7">
    <location>
        <begin position="434"/>
        <end position="443"/>
    </location>
</feature>
<sequence>MADMQFPSRPRLALLVFLAFLGVASPVAAQQGEAISTGRETVSDAEIDARIEGILDEIDGLQAVSATVRAGVVTLHGSVAEASLRDQATELANRVNGVVAVSNEISEATSVSERLTPVYDRLAQRALRTVGYLPLFAVAAVSGALVFAGGLFIAGRDWPWRRVAPNAFIADLLRQLVRLAFLVLGAVLALDILDATAFLGTILGAAGIAGLAIGFAVRDTVENYIASILLSIRQPFRPKDYILIESYEGFVIGLTSRATILLDHDGNHIRIPNATVFKSNITNFSRNPQRRFLFRLGVDAESNLERALAVGTEQLRKLDFVLADPRADAWIEEVGDSNVVLTFAGWIDQKSTDFVKARSEAMRLVKLRLEETGFTLPEPIYRLRFDTPPSLDGKQAAAVADVSKPGGEAGAPETKNASDTTPDTAVVQKVDAERAEAAPKDLLDDSAPNEIPG</sequence>
<dbReference type="InterPro" id="IPR010920">
    <property type="entry name" value="LSM_dom_sf"/>
</dbReference>
<comment type="subunit">
    <text evidence="6">Homoheptamer.</text>
</comment>
<dbReference type="PANTHER" id="PTHR30221">
    <property type="entry name" value="SMALL-CONDUCTANCE MECHANOSENSITIVE CHANNEL"/>
    <property type="match status" value="1"/>
</dbReference>
<dbReference type="Proteomes" id="UP000291301">
    <property type="component" value="Unassembled WGS sequence"/>
</dbReference>
<comment type="caution">
    <text evidence="10">The sequence shown here is derived from an EMBL/GenBank/DDBJ whole genome shotgun (WGS) entry which is preliminary data.</text>
</comment>
<evidence type="ECO:0000313" key="10">
    <source>
        <dbReference type="EMBL" id="TCD13460.1"/>
    </source>
</evidence>
<keyword evidence="5 6" id="KW-0472">Membrane</keyword>
<dbReference type="Gene3D" id="2.30.30.60">
    <property type="match status" value="1"/>
</dbReference>
<keyword evidence="4 6" id="KW-1133">Transmembrane helix</keyword>
<gene>
    <name evidence="10" type="ORF">E0D97_13350</name>
</gene>
<dbReference type="PROSITE" id="PS50914">
    <property type="entry name" value="BON"/>
    <property type="match status" value="1"/>
</dbReference>
<evidence type="ECO:0000256" key="6">
    <source>
        <dbReference type="RuleBase" id="RU369025"/>
    </source>
</evidence>
<keyword evidence="6" id="KW-0813">Transport</keyword>
<dbReference type="InterPro" id="IPR006686">
    <property type="entry name" value="MscS_channel_CS"/>
</dbReference>
<comment type="similarity">
    <text evidence="6">Belongs to the MscS (TC 1.A.23) family.</text>
</comment>
<comment type="function">
    <text evidence="6">Mechanosensitive channel that participates in the regulation of osmotic pressure changes within the cell, opening in response to stretch forces in the membrane lipid bilayer, without the need for other proteins. Contributes to normal resistance to hypoosmotic shock. Forms an ion channel of 1.0 nanosiemens conductance with a slight preference for anions.</text>
</comment>
<dbReference type="Gene3D" id="3.30.1340.30">
    <property type="match status" value="1"/>
</dbReference>